<accession>A0ABQ5KVV8</accession>
<keyword evidence="3" id="KW-1185">Reference proteome</keyword>
<dbReference type="EMBL" id="BQXS01011259">
    <property type="protein sequence ID" value="GKT36587.1"/>
    <property type="molecule type" value="Genomic_DNA"/>
</dbReference>
<organism evidence="2 3">
    <name type="scientific">Aduncisulcus paluster</name>
    <dbReference type="NCBI Taxonomy" id="2918883"/>
    <lineage>
        <taxon>Eukaryota</taxon>
        <taxon>Metamonada</taxon>
        <taxon>Carpediemonas-like organisms</taxon>
        <taxon>Aduncisulcus</taxon>
    </lineage>
</organism>
<dbReference type="Proteomes" id="UP001057375">
    <property type="component" value="Unassembled WGS sequence"/>
</dbReference>
<evidence type="ECO:0000313" key="2">
    <source>
        <dbReference type="EMBL" id="GKT36587.1"/>
    </source>
</evidence>
<protein>
    <submittedName>
        <fullName evidence="2">Uncharacterized protein</fullName>
    </submittedName>
</protein>
<feature type="compositionally biased region" description="Acidic residues" evidence="1">
    <location>
        <begin position="160"/>
        <end position="182"/>
    </location>
</feature>
<evidence type="ECO:0000256" key="1">
    <source>
        <dbReference type="SAM" id="MobiDB-lite"/>
    </source>
</evidence>
<feature type="compositionally biased region" description="Basic and acidic residues" evidence="1">
    <location>
        <begin position="126"/>
        <end position="152"/>
    </location>
</feature>
<name>A0ABQ5KVV8_9EUKA</name>
<feature type="region of interest" description="Disordered" evidence="1">
    <location>
        <begin position="121"/>
        <end position="187"/>
    </location>
</feature>
<comment type="caution">
    <text evidence="2">The sequence shown here is derived from an EMBL/GenBank/DDBJ whole genome shotgun (WGS) entry which is preliminary data.</text>
</comment>
<gene>
    <name evidence="2" type="ORF">ADUPG1_009524</name>
</gene>
<evidence type="ECO:0000313" key="3">
    <source>
        <dbReference type="Proteomes" id="UP001057375"/>
    </source>
</evidence>
<proteinExistence type="predicted"/>
<sequence>MHLSPLLGIIRLGSSHNHPISFPPSLGFIPRVKRIPISKKFFPDHFESSLKQYLSTSADMLPQSCPIVLLADQSFENSLSQAGKRLHKLFPDRDIWISKRGEEERGCTSCVAPCIPDHVGTVVSSDSKEASPVSKEEKKEAETKKDETKKDLTSISVDVGEVEIQNEEEEGEKEKESEDEDPEMKKQTAAEVFALEDSSFESYKAPEGSYFKHFSCGTFLPDFLSTLSGCLVIHLSDCESREEEESLSSAYSCCSDLFKMTGLSYSLTDIIINCDISHLLTYKFISFNSHAGSLSALWQLYENPKELIGYCTMTGMKKRMKYIEMFREKFDELRSVAGIPSPSNPIASVGLLIDILSPEPRHLQAMISLSAFIKHSYGVNCYIFNVGREMREDKLLNSPLISCWIVLSECIHKASILHDSIPPKMRDDGYKDIQSNMPDTPIIDLSEFLQMIGGIIGTQDGQEYDCDTCDMHGSSAMDKELSMWDGKVNSWNVIERTLALSGAASASLTDVRRSESLDIDGDLQKEWKVEHIPVLESPKFVKQGDCGIAEGYAKETKEEQKIE</sequence>
<reference evidence="2" key="1">
    <citation type="submission" date="2022-03" db="EMBL/GenBank/DDBJ databases">
        <title>Draft genome sequence of Aduncisulcus paluster, a free-living microaerophilic Fornicata.</title>
        <authorList>
            <person name="Yuyama I."/>
            <person name="Kume K."/>
            <person name="Tamura T."/>
            <person name="Inagaki Y."/>
            <person name="Hashimoto T."/>
        </authorList>
    </citation>
    <scope>NUCLEOTIDE SEQUENCE</scope>
    <source>
        <strain evidence="2">NY0171</strain>
    </source>
</reference>